<dbReference type="Gene3D" id="3.40.50.2000">
    <property type="entry name" value="Glycogen Phosphorylase B"/>
    <property type="match status" value="1"/>
</dbReference>
<proteinExistence type="predicted"/>
<comment type="caution">
    <text evidence="12">The sequence shown here is derived from an EMBL/GenBank/DDBJ whole genome shotgun (WGS) entry which is preliminary data.</text>
</comment>
<dbReference type="SUPFAM" id="SSF53756">
    <property type="entry name" value="UDP-Glycosyltransferase/glycogen phosphorylase"/>
    <property type="match status" value="1"/>
</dbReference>
<evidence type="ECO:0000256" key="2">
    <source>
        <dbReference type="ARBA" id="ARBA00004922"/>
    </source>
</evidence>
<protein>
    <recommendedName>
        <fullName evidence="4">Chitobiosyldiphosphodolichol beta-mannosyltransferase</fullName>
        <ecNumber evidence="3">2.4.1.142</ecNumber>
    </recommendedName>
</protein>
<dbReference type="PANTHER" id="PTHR13036">
    <property type="entry name" value="BETA1,4 MANNOSYLTRANSFERASE"/>
    <property type="match status" value="1"/>
</dbReference>
<keyword evidence="7" id="KW-0812">Transmembrane</keyword>
<reference evidence="12 13" key="1">
    <citation type="submission" date="2024-02" db="EMBL/GenBank/DDBJ databases">
        <title>Discinaceae phylogenomics.</title>
        <authorList>
            <person name="Dirks A.C."/>
            <person name="James T.Y."/>
        </authorList>
    </citation>
    <scope>NUCLEOTIDE SEQUENCE [LARGE SCALE GENOMIC DNA]</scope>
    <source>
        <strain evidence="12 13">ACD0624</strain>
    </source>
</reference>
<evidence type="ECO:0000256" key="7">
    <source>
        <dbReference type="ARBA" id="ARBA00022692"/>
    </source>
</evidence>
<sequence>MSFTLMLMCLPTRHVPSKDEKARVVVLVLGDIGRSPRMQYHCLSIARKGGIVDLVGYEESLPRPELLEDANIKIYPLPPPPKFLNTSTPLRFVIFAPFKGFFQFTSLLYLLLYIIPPSATHIFLQNPPAIPTLLVAQFVGVLRRFKVVIDWHNFGWSVLRMKIGEHPIVWFSKFYEKMLGRGAYAHFAVTNAMAKILKDTMGIRGPIQTLYDRPPEHFAPLDARTQKEFLESHTTTAPHAEAIDNGRTKLLISSTSWTADEDFSLLLTALMSYDRHASGANFLKHDSVPSILAIITGKGPLRDGYMATIEKLEFQCVTVESVWLEAEDYPKMIACADLGVSLHTSTSGVDLPMKIVDLFGVGVPVAACGFVALGELVKDGENGVVFRDGEGLGEALKKLFDPNSRELERLKMGAMRETHERWDENWDKIAAPVFGLEKK</sequence>
<evidence type="ECO:0000256" key="9">
    <source>
        <dbReference type="ARBA" id="ARBA00022989"/>
    </source>
</evidence>
<keyword evidence="10" id="KW-0472">Membrane</keyword>
<accession>A0ABR3G6D4</accession>
<evidence type="ECO:0000313" key="13">
    <source>
        <dbReference type="Proteomes" id="UP001447188"/>
    </source>
</evidence>
<comment type="function">
    <text evidence="11">Participates in the formation of the lipid-linked precursor oligosaccharide for N-glycosylation. Involved in assembling the dolichol-pyrophosphate-GlcNAc(2)-Man(5) intermediate on the cytoplasmic surface of the ER.</text>
</comment>
<organism evidence="12 13">
    <name type="scientific">Discina gigas</name>
    <dbReference type="NCBI Taxonomy" id="1032678"/>
    <lineage>
        <taxon>Eukaryota</taxon>
        <taxon>Fungi</taxon>
        <taxon>Dikarya</taxon>
        <taxon>Ascomycota</taxon>
        <taxon>Pezizomycotina</taxon>
        <taxon>Pezizomycetes</taxon>
        <taxon>Pezizales</taxon>
        <taxon>Discinaceae</taxon>
        <taxon>Discina</taxon>
    </lineage>
</organism>
<evidence type="ECO:0000256" key="1">
    <source>
        <dbReference type="ARBA" id="ARBA00004389"/>
    </source>
</evidence>
<gene>
    <name evidence="12" type="primary">ALG1</name>
    <name evidence="12" type="ORF">Q9L58_009648</name>
</gene>
<keyword evidence="6 12" id="KW-0808">Transferase</keyword>
<dbReference type="EC" id="2.4.1.142" evidence="3"/>
<name>A0ABR3G6D4_9PEZI</name>
<dbReference type="Proteomes" id="UP001447188">
    <property type="component" value="Unassembled WGS sequence"/>
</dbReference>
<dbReference type="PANTHER" id="PTHR13036:SF0">
    <property type="entry name" value="CHITOBIOSYLDIPHOSPHODOLICHOL BETA-MANNOSYLTRANSFERASE"/>
    <property type="match status" value="1"/>
</dbReference>
<keyword evidence="8" id="KW-0256">Endoplasmic reticulum</keyword>
<evidence type="ECO:0000256" key="3">
    <source>
        <dbReference type="ARBA" id="ARBA00012611"/>
    </source>
</evidence>
<comment type="pathway">
    <text evidence="2">Protein modification; protein glycosylation.</text>
</comment>
<keyword evidence="9" id="KW-1133">Transmembrane helix</keyword>
<comment type="subcellular location">
    <subcellularLocation>
        <location evidence="1">Endoplasmic reticulum membrane</location>
        <topology evidence="1">Single-pass membrane protein</topology>
    </subcellularLocation>
</comment>
<keyword evidence="5 12" id="KW-0328">Glycosyltransferase</keyword>
<dbReference type="GO" id="GO:0004578">
    <property type="term" value="F:chitobiosyldiphosphodolichol beta-mannosyltransferase activity"/>
    <property type="evidence" value="ECO:0007669"/>
    <property type="project" value="UniProtKB-EC"/>
</dbReference>
<evidence type="ECO:0000256" key="8">
    <source>
        <dbReference type="ARBA" id="ARBA00022824"/>
    </source>
</evidence>
<dbReference type="InterPro" id="IPR026051">
    <property type="entry name" value="ALG1-like"/>
</dbReference>
<evidence type="ECO:0000256" key="10">
    <source>
        <dbReference type="ARBA" id="ARBA00023136"/>
    </source>
</evidence>
<dbReference type="EMBL" id="JBBBZM010000242">
    <property type="protein sequence ID" value="KAL0631489.1"/>
    <property type="molecule type" value="Genomic_DNA"/>
</dbReference>
<evidence type="ECO:0000256" key="5">
    <source>
        <dbReference type="ARBA" id="ARBA00022676"/>
    </source>
</evidence>
<keyword evidence="13" id="KW-1185">Reference proteome</keyword>
<dbReference type="Pfam" id="PF13692">
    <property type="entry name" value="Glyco_trans_1_4"/>
    <property type="match status" value="1"/>
</dbReference>
<evidence type="ECO:0000256" key="6">
    <source>
        <dbReference type="ARBA" id="ARBA00022679"/>
    </source>
</evidence>
<evidence type="ECO:0000313" key="12">
    <source>
        <dbReference type="EMBL" id="KAL0631489.1"/>
    </source>
</evidence>
<evidence type="ECO:0000256" key="11">
    <source>
        <dbReference type="ARBA" id="ARBA00024899"/>
    </source>
</evidence>
<evidence type="ECO:0000256" key="4">
    <source>
        <dbReference type="ARBA" id="ARBA00015841"/>
    </source>
</evidence>